<gene>
    <name evidence="2" type="ORF">D8803_02620</name>
    <name evidence="1" type="ORF">SORDD05_00886</name>
</gene>
<dbReference type="NCBIfam" id="NF007277">
    <property type="entry name" value="PRK09736.1"/>
    <property type="match status" value="1"/>
</dbReference>
<accession>A0A139MAE0</accession>
<dbReference type="PIRSF" id="PIRSF003109">
    <property type="entry name" value="McrC"/>
    <property type="match status" value="1"/>
</dbReference>
<dbReference type="Proteomes" id="UP000070541">
    <property type="component" value="Unassembled WGS sequence"/>
</dbReference>
<reference evidence="2 4" key="2">
    <citation type="submission" date="2018-11" db="EMBL/GenBank/DDBJ databases">
        <title>Species Designations Belie Phenotypic and Genotypic Heterogeneity in Oral Streptococci.</title>
        <authorList>
            <person name="Velsko I."/>
        </authorList>
    </citation>
    <scope>NUCLEOTIDE SEQUENCE [LARGE SCALE GENOMIC DNA]</scope>
    <source>
        <strain evidence="2 4">BCC26</strain>
    </source>
</reference>
<organism evidence="1 3">
    <name type="scientific">Streptococcus oralis</name>
    <dbReference type="NCBI Taxonomy" id="1303"/>
    <lineage>
        <taxon>Bacteria</taxon>
        <taxon>Bacillati</taxon>
        <taxon>Bacillota</taxon>
        <taxon>Bacilli</taxon>
        <taxon>Lactobacillales</taxon>
        <taxon>Streptococcaceae</taxon>
        <taxon>Streptococcus</taxon>
    </lineage>
</organism>
<sequence>MIPIKNVYYMLTYAFKVLKGQGYQKLATEEFHHTADLMSAVLAKGIAIQLKRGLGKEYLAQVEELSTLRGKIEIAESIKSQCTLGKKIFCTYEEFSVNNRMNRIIKSTVNLLLKADISKDRKKELRKLMVYFRDVEPIDLETVNWNLQYNKNNQSYRMMIAICYLVVKGLLQTTSDGNMKMMSFLDERRMNRLYEKFILEYYKKHYPELNANAAQIPWALDDGIGEMLPIMQSDIQLQKENSILIIDAKYYKSTTQMNFKKYSLHSNNLYQIFTYVKNREYQNQEHGSKVSGMLLYAKTDEVVQPDNVYQMHGNQISVQTLDLNLSFKEIANQLDTIVVSHFGNVKKFR</sequence>
<comment type="caution">
    <text evidence="1">The sequence shown here is derived from an EMBL/GenBank/DDBJ whole genome shotgun (WGS) entry which is preliminary data.</text>
</comment>
<dbReference type="EMBL" id="RJPI01000002">
    <property type="protein sequence ID" value="RSJ65749.1"/>
    <property type="molecule type" value="Genomic_DNA"/>
</dbReference>
<dbReference type="PATRIC" id="fig|1303.76.peg.920"/>
<dbReference type="InterPro" id="IPR019292">
    <property type="entry name" value="McrC"/>
</dbReference>
<protein>
    <submittedName>
        <fullName evidence="2">5-methylcytosine-specific restriction enzyme subunit McrC</fullName>
    </submittedName>
    <submittedName>
        <fullName evidence="1">McrBC 5-methylcytosine restriction system component</fullName>
    </submittedName>
</protein>
<dbReference type="EMBL" id="LQOG01000023">
    <property type="protein sequence ID" value="KXT60517.1"/>
    <property type="molecule type" value="Genomic_DNA"/>
</dbReference>
<proteinExistence type="predicted"/>
<dbReference type="Proteomes" id="UP000280648">
    <property type="component" value="Unassembled WGS sequence"/>
</dbReference>
<evidence type="ECO:0000313" key="3">
    <source>
        <dbReference type="Proteomes" id="UP000070541"/>
    </source>
</evidence>
<evidence type="ECO:0000313" key="2">
    <source>
        <dbReference type="EMBL" id="RSJ65749.1"/>
    </source>
</evidence>
<dbReference type="AlphaFoldDB" id="A0A139MAE0"/>
<dbReference type="PANTHER" id="PTHR38733">
    <property type="entry name" value="PROTEIN MCRC"/>
    <property type="match status" value="1"/>
</dbReference>
<evidence type="ECO:0000313" key="4">
    <source>
        <dbReference type="Proteomes" id="UP000280648"/>
    </source>
</evidence>
<dbReference type="GO" id="GO:0009307">
    <property type="term" value="P:DNA restriction-modification system"/>
    <property type="evidence" value="ECO:0007669"/>
    <property type="project" value="InterPro"/>
</dbReference>
<dbReference type="PANTHER" id="PTHR38733:SF1">
    <property type="entry name" value="TYPE IV METHYL-DIRECTED RESTRICTION ENZYME ECOKMCRBC"/>
    <property type="match status" value="1"/>
</dbReference>
<evidence type="ECO:0000313" key="1">
    <source>
        <dbReference type="EMBL" id="KXT60517.1"/>
    </source>
</evidence>
<dbReference type="InterPro" id="IPR014407">
    <property type="entry name" value="McrC_bac"/>
</dbReference>
<dbReference type="Pfam" id="PF10117">
    <property type="entry name" value="McrBC"/>
    <property type="match status" value="1"/>
</dbReference>
<name>A0A139MAE0_STROR</name>
<reference evidence="1 3" key="1">
    <citation type="submission" date="2016-01" db="EMBL/GenBank/DDBJ databases">
        <title>Highly variable Streptococcus oralis are common among viridans streptococci isolated from primates.</title>
        <authorList>
            <person name="Denapaite D."/>
            <person name="Rieger M."/>
            <person name="Koendgen S."/>
            <person name="Brueckner R."/>
            <person name="Ochigava I."/>
            <person name="Kappeler P."/>
            <person name="Maetz-Rensing K."/>
            <person name="Leendertz F."/>
            <person name="Hakenbeck R."/>
        </authorList>
    </citation>
    <scope>NUCLEOTIDE SEQUENCE [LARGE SCALE GENOMIC DNA]</scope>
    <source>
        <strain evidence="1 3">DD05</strain>
    </source>
</reference>
<dbReference type="RefSeq" id="WP_061417306.1">
    <property type="nucleotide sequence ID" value="NZ_KQ969037.1"/>
</dbReference>